<dbReference type="KEGG" id="cfus:CYFUS_009084"/>
<dbReference type="GO" id="GO:0004674">
    <property type="term" value="F:protein serine/threonine kinase activity"/>
    <property type="evidence" value="ECO:0007669"/>
    <property type="project" value="UniProtKB-KW"/>
</dbReference>
<organism evidence="7 8">
    <name type="scientific">Cystobacter fuscus</name>
    <dbReference type="NCBI Taxonomy" id="43"/>
    <lineage>
        <taxon>Bacteria</taxon>
        <taxon>Pseudomonadati</taxon>
        <taxon>Myxococcota</taxon>
        <taxon>Myxococcia</taxon>
        <taxon>Myxococcales</taxon>
        <taxon>Cystobacterineae</taxon>
        <taxon>Archangiaceae</taxon>
        <taxon>Cystobacter</taxon>
    </lineage>
</organism>
<dbReference type="EMBL" id="CP022098">
    <property type="protein sequence ID" value="ATB43604.1"/>
    <property type="molecule type" value="Genomic_DNA"/>
</dbReference>
<evidence type="ECO:0000256" key="5">
    <source>
        <dbReference type="SAM" id="MobiDB-lite"/>
    </source>
</evidence>
<dbReference type="SUPFAM" id="SSF56112">
    <property type="entry name" value="Protein kinase-like (PK-like)"/>
    <property type="match status" value="1"/>
</dbReference>
<keyword evidence="7" id="KW-0723">Serine/threonine-protein kinase</keyword>
<sequence>MTQVQLPQLGKYRLLEVIAKGGMGEVYKAQQEGPAGFSKTVVVKRVLPHLADAENFIDMFLEEARLAARLSHPNVVQIFELGEDRGEYFIAMEYIQGPSLHRVRKRLRELGHPFPVDIAAYVVAQALQGLHYAHELRDEAGKPLGIVHRDISPDNILVTMDGVVKVVDFGIAKAADSSSKTQSGTLKGKLSYISPEQVNGWPASVHSDIYATGVVLYQLFTNTLPFRAPSNAALLQQIATAEPEAPDRLELDVPPVLSRIVMKALRKEPGERFATAQEMSRALLEALESCQRRLFPEDLGAFLKQLFEQEGSPRRFFAQPTPRGTGRSSPPMVVEDEATAPLAGPVLSNPPTVTMESARPRNRAIAWAVGGALLSVAVGVVALRPWERGTPPAPAPVAPSSEAPAPAPENVQAQKPVTPEPSPEKAAVPPPREAAPPPDEPTPEPTTPSPAPSPQEPSRVAAMGRVQVRVNPWAEVFYEGHRLGITPMPAIRLPAGRRTLTLKNKELGVSRDYRVSVPANGEVTLKADLLE</sequence>
<accession>A0A250JI83</accession>
<feature type="compositionally biased region" description="Pro residues" evidence="5">
    <location>
        <begin position="428"/>
        <end position="455"/>
    </location>
</feature>
<proteinExistence type="predicted"/>
<name>A0A250JI83_9BACT</name>
<feature type="domain" description="Protein kinase" evidence="6">
    <location>
        <begin position="12"/>
        <end position="284"/>
    </location>
</feature>
<dbReference type="InterPro" id="IPR000719">
    <property type="entry name" value="Prot_kinase_dom"/>
</dbReference>
<dbReference type="PROSITE" id="PS00109">
    <property type="entry name" value="PROTEIN_KINASE_TYR"/>
    <property type="match status" value="1"/>
</dbReference>
<dbReference type="GO" id="GO:0005524">
    <property type="term" value="F:ATP binding"/>
    <property type="evidence" value="ECO:0007669"/>
    <property type="project" value="UniProtKB-KW"/>
</dbReference>
<dbReference type="InterPro" id="IPR011009">
    <property type="entry name" value="Kinase-like_dom_sf"/>
</dbReference>
<dbReference type="Gene3D" id="3.30.200.20">
    <property type="entry name" value="Phosphorylase Kinase, domain 1"/>
    <property type="match status" value="1"/>
</dbReference>
<keyword evidence="4" id="KW-0067">ATP-binding</keyword>
<evidence type="ECO:0000256" key="1">
    <source>
        <dbReference type="ARBA" id="ARBA00022679"/>
    </source>
</evidence>
<feature type="region of interest" description="Disordered" evidence="5">
    <location>
        <begin position="391"/>
        <end position="458"/>
    </location>
</feature>
<dbReference type="InterPro" id="IPR008266">
    <property type="entry name" value="Tyr_kinase_AS"/>
</dbReference>
<dbReference type="RefSeq" id="WP_095990995.1">
    <property type="nucleotide sequence ID" value="NZ_CP022098.1"/>
</dbReference>
<dbReference type="CDD" id="cd14014">
    <property type="entry name" value="STKc_PknB_like"/>
    <property type="match status" value="1"/>
</dbReference>
<evidence type="ECO:0000256" key="3">
    <source>
        <dbReference type="ARBA" id="ARBA00022777"/>
    </source>
</evidence>
<keyword evidence="3 7" id="KW-0418">Kinase</keyword>
<dbReference type="PANTHER" id="PTHR43289">
    <property type="entry name" value="MITOGEN-ACTIVATED PROTEIN KINASE KINASE KINASE 20-RELATED"/>
    <property type="match status" value="1"/>
</dbReference>
<evidence type="ECO:0000259" key="6">
    <source>
        <dbReference type="PROSITE" id="PS50011"/>
    </source>
</evidence>
<dbReference type="PROSITE" id="PS50011">
    <property type="entry name" value="PROTEIN_KINASE_DOM"/>
    <property type="match status" value="1"/>
</dbReference>
<reference evidence="7 8" key="1">
    <citation type="submission" date="2017-06" db="EMBL/GenBank/DDBJ databases">
        <title>Sequencing and comparative analysis of myxobacterial genomes.</title>
        <authorList>
            <person name="Rupp O."/>
            <person name="Goesmann A."/>
            <person name="Sogaard-Andersen L."/>
        </authorList>
    </citation>
    <scope>NUCLEOTIDE SEQUENCE [LARGE SCALE GENOMIC DNA]</scope>
    <source>
        <strain evidence="7 8">DSM 52655</strain>
    </source>
</reference>
<keyword evidence="1" id="KW-0808">Transferase</keyword>
<gene>
    <name evidence="7" type="ORF">CYFUS_009084</name>
</gene>
<dbReference type="Proteomes" id="UP000217257">
    <property type="component" value="Chromosome"/>
</dbReference>
<feature type="region of interest" description="Disordered" evidence="5">
    <location>
        <begin position="313"/>
        <end position="332"/>
    </location>
</feature>
<dbReference type="Gene3D" id="1.10.510.10">
    <property type="entry name" value="Transferase(Phosphotransferase) domain 1"/>
    <property type="match status" value="1"/>
</dbReference>
<evidence type="ECO:0000313" key="7">
    <source>
        <dbReference type="EMBL" id="ATB43604.1"/>
    </source>
</evidence>
<protein>
    <submittedName>
        <fullName evidence="7">Serine/threonine protein kinase</fullName>
    </submittedName>
</protein>
<keyword evidence="2" id="KW-0547">Nucleotide-binding</keyword>
<dbReference type="Pfam" id="PF00069">
    <property type="entry name" value="Pkinase"/>
    <property type="match status" value="1"/>
</dbReference>
<evidence type="ECO:0000256" key="2">
    <source>
        <dbReference type="ARBA" id="ARBA00022741"/>
    </source>
</evidence>
<dbReference type="AlphaFoldDB" id="A0A250JI83"/>
<evidence type="ECO:0000256" key="4">
    <source>
        <dbReference type="ARBA" id="ARBA00022840"/>
    </source>
</evidence>
<dbReference type="PANTHER" id="PTHR43289:SF6">
    <property type="entry name" value="SERINE_THREONINE-PROTEIN KINASE NEKL-3"/>
    <property type="match status" value="1"/>
</dbReference>
<evidence type="ECO:0000313" key="8">
    <source>
        <dbReference type="Proteomes" id="UP000217257"/>
    </source>
</evidence>